<protein>
    <submittedName>
        <fullName evidence="2">Unannotated protein</fullName>
    </submittedName>
</protein>
<dbReference type="Pfam" id="PF04240">
    <property type="entry name" value="Caroten_synth"/>
    <property type="match status" value="1"/>
</dbReference>
<feature type="transmembrane region" description="Helical" evidence="1">
    <location>
        <begin position="112"/>
        <end position="134"/>
    </location>
</feature>
<gene>
    <name evidence="2" type="ORF">UFOPK1740_00762</name>
</gene>
<sequence>MSIRVYRGPHRDTGGPTFGFRTIPWVFFGLGILGTIFWPIFPLDRKDSLTFFIVFFLFIATTAHAFIWWGMAWAATFLVVSLGISFSVLAINSATGFILGDISYTSRLGFQLLFVPFVTPLIWSSAIYIGIVVSRRISRAVAMSPLTAAFATTGLLIALDALFVKAGFHIWLTWIDKPALLGLSPIRAQIMTFVIVLAIMLLSGQNSKNDRYSTRMPILTYSWIFVFTIFCARFLADNFNNFLFAILIMGYVIIAFVYKTIKGN</sequence>
<keyword evidence="1" id="KW-0472">Membrane</keyword>
<feature type="transmembrane region" description="Helical" evidence="1">
    <location>
        <begin position="186"/>
        <end position="204"/>
    </location>
</feature>
<feature type="transmembrane region" description="Helical" evidence="1">
    <location>
        <begin position="242"/>
        <end position="261"/>
    </location>
</feature>
<dbReference type="EMBL" id="CAEZTU010000031">
    <property type="protein sequence ID" value="CAB4578901.1"/>
    <property type="molecule type" value="Genomic_DNA"/>
</dbReference>
<feature type="transmembrane region" description="Helical" evidence="1">
    <location>
        <begin position="49"/>
        <end position="70"/>
    </location>
</feature>
<feature type="transmembrane region" description="Helical" evidence="1">
    <location>
        <begin position="146"/>
        <end position="174"/>
    </location>
</feature>
<organism evidence="2">
    <name type="scientific">freshwater metagenome</name>
    <dbReference type="NCBI Taxonomy" id="449393"/>
    <lineage>
        <taxon>unclassified sequences</taxon>
        <taxon>metagenomes</taxon>
        <taxon>ecological metagenomes</taxon>
    </lineage>
</organism>
<evidence type="ECO:0000313" key="2">
    <source>
        <dbReference type="EMBL" id="CAB4578901.1"/>
    </source>
</evidence>
<dbReference type="InterPro" id="IPR007354">
    <property type="entry name" value="CruF-like"/>
</dbReference>
<dbReference type="AlphaFoldDB" id="A0A6J6EQR9"/>
<proteinExistence type="predicted"/>
<keyword evidence="1" id="KW-0812">Transmembrane</keyword>
<reference evidence="2" key="1">
    <citation type="submission" date="2020-05" db="EMBL/GenBank/DDBJ databases">
        <authorList>
            <person name="Chiriac C."/>
            <person name="Salcher M."/>
            <person name="Ghai R."/>
            <person name="Kavagutti S V."/>
        </authorList>
    </citation>
    <scope>NUCLEOTIDE SEQUENCE</scope>
</reference>
<feature type="transmembrane region" description="Helical" evidence="1">
    <location>
        <begin position="20"/>
        <end position="43"/>
    </location>
</feature>
<name>A0A6J6EQR9_9ZZZZ</name>
<keyword evidence="1" id="KW-1133">Transmembrane helix</keyword>
<feature type="transmembrane region" description="Helical" evidence="1">
    <location>
        <begin position="77"/>
        <end position="100"/>
    </location>
</feature>
<feature type="transmembrane region" description="Helical" evidence="1">
    <location>
        <begin position="216"/>
        <end position="236"/>
    </location>
</feature>
<accession>A0A6J6EQR9</accession>
<evidence type="ECO:0000256" key="1">
    <source>
        <dbReference type="SAM" id="Phobius"/>
    </source>
</evidence>